<gene>
    <name evidence="1" type="ORF">CASFOL_022276</name>
</gene>
<organism evidence="1 2">
    <name type="scientific">Castilleja foliolosa</name>
    <dbReference type="NCBI Taxonomy" id="1961234"/>
    <lineage>
        <taxon>Eukaryota</taxon>
        <taxon>Viridiplantae</taxon>
        <taxon>Streptophyta</taxon>
        <taxon>Embryophyta</taxon>
        <taxon>Tracheophyta</taxon>
        <taxon>Spermatophyta</taxon>
        <taxon>Magnoliopsida</taxon>
        <taxon>eudicotyledons</taxon>
        <taxon>Gunneridae</taxon>
        <taxon>Pentapetalae</taxon>
        <taxon>asterids</taxon>
        <taxon>lamiids</taxon>
        <taxon>Lamiales</taxon>
        <taxon>Orobanchaceae</taxon>
        <taxon>Pedicularideae</taxon>
        <taxon>Castillejinae</taxon>
        <taxon>Castilleja</taxon>
    </lineage>
</organism>
<keyword evidence="2" id="KW-1185">Reference proteome</keyword>
<reference evidence="2" key="1">
    <citation type="journal article" date="2024" name="IScience">
        <title>Strigolactones Initiate the Formation of Haustorium-like Structures in Castilleja.</title>
        <authorList>
            <person name="Buerger M."/>
            <person name="Peterson D."/>
            <person name="Chory J."/>
        </authorList>
    </citation>
    <scope>NUCLEOTIDE SEQUENCE [LARGE SCALE GENOMIC DNA]</scope>
</reference>
<name>A0ABD3CWS1_9LAMI</name>
<evidence type="ECO:0000313" key="2">
    <source>
        <dbReference type="Proteomes" id="UP001632038"/>
    </source>
</evidence>
<comment type="caution">
    <text evidence="1">The sequence shown here is derived from an EMBL/GenBank/DDBJ whole genome shotgun (WGS) entry which is preliminary data.</text>
</comment>
<proteinExistence type="predicted"/>
<evidence type="ECO:0000313" key="1">
    <source>
        <dbReference type="EMBL" id="KAL3633514.1"/>
    </source>
</evidence>
<protein>
    <submittedName>
        <fullName evidence="1">Uncharacterized protein</fullName>
    </submittedName>
</protein>
<accession>A0ABD3CWS1</accession>
<dbReference type="AlphaFoldDB" id="A0ABD3CWS1"/>
<sequence length="53" mass="6160">MAGEVLRSQGSYTKLNIFGFSIQEIWKSRCRAKFEDTEMNNKSIIKTVENCTR</sequence>
<dbReference type="EMBL" id="JAVIJP010000029">
    <property type="protein sequence ID" value="KAL3633514.1"/>
    <property type="molecule type" value="Genomic_DNA"/>
</dbReference>
<dbReference type="Proteomes" id="UP001632038">
    <property type="component" value="Unassembled WGS sequence"/>
</dbReference>